<keyword evidence="11 12" id="KW-0472">Membrane</keyword>
<dbReference type="InterPro" id="IPR007078">
    <property type="entry name" value="Haem_export_protD_CcmD"/>
</dbReference>
<evidence type="ECO:0000256" key="3">
    <source>
        <dbReference type="ARBA" id="ARBA00008741"/>
    </source>
</evidence>
<comment type="similarity">
    <text evidence="3 12">Belongs to the CcmD/CycX/HelD family.</text>
</comment>
<comment type="subcellular location">
    <subcellularLocation>
        <location evidence="2 12">Cell inner membrane</location>
        <topology evidence="2 12">Single-pass membrane protein</topology>
    </subcellularLocation>
</comment>
<dbReference type="AlphaFoldDB" id="A0AAW3ZJI5"/>
<evidence type="ECO:0000256" key="9">
    <source>
        <dbReference type="ARBA" id="ARBA00022748"/>
    </source>
</evidence>
<gene>
    <name evidence="13" type="primary">ccmD</name>
    <name evidence="13" type="ORF">IFO71_06185</name>
</gene>
<protein>
    <recommendedName>
        <fullName evidence="4 12">Heme exporter protein D</fullName>
    </recommendedName>
</protein>
<dbReference type="RefSeq" id="WP_192028670.1">
    <property type="nucleotide sequence ID" value="NZ_JACYTR010000008.1"/>
</dbReference>
<name>A0AAW3ZJI5_9GAMM</name>
<organism evidence="13 14">
    <name type="scientific">Pseudomarimonas arenosa</name>
    <dbReference type="NCBI Taxonomy" id="2774145"/>
    <lineage>
        <taxon>Bacteria</taxon>
        <taxon>Pseudomonadati</taxon>
        <taxon>Pseudomonadota</taxon>
        <taxon>Gammaproteobacteria</taxon>
        <taxon>Lysobacterales</taxon>
        <taxon>Lysobacteraceae</taxon>
        <taxon>Pseudomarimonas</taxon>
    </lineage>
</organism>
<dbReference type="NCBIfam" id="TIGR03141">
    <property type="entry name" value="cytochro_ccmD"/>
    <property type="match status" value="1"/>
</dbReference>
<dbReference type="EMBL" id="JACYTR010000008">
    <property type="protein sequence ID" value="MBD8525327.1"/>
    <property type="molecule type" value="Genomic_DNA"/>
</dbReference>
<keyword evidence="8 12" id="KW-0812">Transmembrane</keyword>
<proteinExistence type="inferred from homology"/>
<evidence type="ECO:0000256" key="8">
    <source>
        <dbReference type="ARBA" id="ARBA00022692"/>
    </source>
</evidence>
<keyword evidence="14" id="KW-1185">Reference proteome</keyword>
<keyword evidence="10 12" id="KW-1133">Transmembrane helix</keyword>
<evidence type="ECO:0000313" key="14">
    <source>
        <dbReference type="Proteomes" id="UP000613768"/>
    </source>
</evidence>
<dbReference type="GO" id="GO:0015886">
    <property type="term" value="P:heme transport"/>
    <property type="evidence" value="ECO:0007669"/>
    <property type="project" value="InterPro"/>
</dbReference>
<evidence type="ECO:0000256" key="10">
    <source>
        <dbReference type="ARBA" id="ARBA00022989"/>
    </source>
</evidence>
<comment type="function">
    <text evidence="1 12">Required for the export of heme to the periplasm for the biogenesis of c-type cytochromes.</text>
</comment>
<accession>A0AAW3ZJI5</accession>
<keyword evidence="9 12" id="KW-0201">Cytochrome c-type biogenesis</keyword>
<dbReference type="Pfam" id="PF04995">
    <property type="entry name" value="CcmD"/>
    <property type="match status" value="1"/>
</dbReference>
<evidence type="ECO:0000256" key="5">
    <source>
        <dbReference type="ARBA" id="ARBA00022448"/>
    </source>
</evidence>
<dbReference type="Proteomes" id="UP000613768">
    <property type="component" value="Unassembled WGS sequence"/>
</dbReference>
<evidence type="ECO:0000256" key="11">
    <source>
        <dbReference type="ARBA" id="ARBA00023136"/>
    </source>
</evidence>
<reference evidence="13 14" key="1">
    <citation type="submission" date="2020-09" db="EMBL/GenBank/DDBJ databases">
        <title>Pseudoxanthomonas sp. CAU 1598 isolated from sand of Yaerae Beach.</title>
        <authorList>
            <person name="Kim W."/>
        </authorList>
    </citation>
    <scope>NUCLEOTIDE SEQUENCE [LARGE SCALE GENOMIC DNA]</scope>
    <source>
        <strain evidence="13 14">CAU 1598</strain>
    </source>
</reference>
<keyword evidence="7 12" id="KW-0997">Cell inner membrane</keyword>
<evidence type="ECO:0000256" key="12">
    <source>
        <dbReference type="RuleBase" id="RU363101"/>
    </source>
</evidence>
<evidence type="ECO:0000256" key="2">
    <source>
        <dbReference type="ARBA" id="ARBA00004377"/>
    </source>
</evidence>
<dbReference type="GO" id="GO:0005886">
    <property type="term" value="C:plasma membrane"/>
    <property type="evidence" value="ECO:0007669"/>
    <property type="project" value="UniProtKB-SubCell"/>
</dbReference>
<evidence type="ECO:0000313" key="13">
    <source>
        <dbReference type="EMBL" id="MBD8525327.1"/>
    </source>
</evidence>
<evidence type="ECO:0000256" key="6">
    <source>
        <dbReference type="ARBA" id="ARBA00022475"/>
    </source>
</evidence>
<evidence type="ECO:0000256" key="1">
    <source>
        <dbReference type="ARBA" id="ARBA00002442"/>
    </source>
</evidence>
<keyword evidence="6 12" id="KW-1003">Cell membrane</keyword>
<feature type="transmembrane region" description="Helical" evidence="12">
    <location>
        <begin position="12"/>
        <end position="31"/>
    </location>
</feature>
<evidence type="ECO:0000256" key="4">
    <source>
        <dbReference type="ARBA" id="ARBA00016461"/>
    </source>
</evidence>
<sequence length="55" mass="6575">MADLFSMGGYEVYVWSSYAIFVALLIWDYLAPNFKVKQAMRRARMIQRRQARKVQ</sequence>
<keyword evidence="5 12" id="KW-0813">Transport</keyword>
<dbReference type="GO" id="GO:0017004">
    <property type="term" value="P:cytochrome complex assembly"/>
    <property type="evidence" value="ECO:0007669"/>
    <property type="project" value="UniProtKB-KW"/>
</dbReference>
<comment type="caution">
    <text evidence="13">The sequence shown here is derived from an EMBL/GenBank/DDBJ whole genome shotgun (WGS) entry which is preliminary data.</text>
</comment>
<evidence type="ECO:0000256" key="7">
    <source>
        <dbReference type="ARBA" id="ARBA00022519"/>
    </source>
</evidence>